<protein>
    <recommendedName>
        <fullName evidence="3">DUF433 domain-containing protein</fullName>
    </recommendedName>
</protein>
<evidence type="ECO:0008006" key="3">
    <source>
        <dbReference type="Google" id="ProtNLM"/>
    </source>
</evidence>
<organism evidence="1 2">
    <name type="scientific">Komagataeibacter diospyri</name>
    <dbReference type="NCBI Taxonomy" id="1932662"/>
    <lineage>
        <taxon>Bacteria</taxon>
        <taxon>Pseudomonadati</taxon>
        <taxon>Pseudomonadota</taxon>
        <taxon>Alphaproteobacteria</taxon>
        <taxon>Acetobacterales</taxon>
        <taxon>Acetobacteraceae</taxon>
        <taxon>Komagataeibacter</taxon>
    </lineage>
</organism>
<gene>
    <name evidence="1" type="ORF">MSKU9_2067</name>
</gene>
<dbReference type="Proteomes" id="UP000315095">
    <property type="component" value="Unassembled WGS sequence"/>
</dbReference>
<keyword evidence="2" id="KW-1185">Reference proteome</keyword>
<reference evidence="2" key="1">
    <citation type="submission" date="2017-01" db="EMBL/GenBank/DDBJ databases">
        <title>Komagataeibacter sp. MSKU9 whole genome sequencing project.</title>
        <authorList>
            <person name="Matsutani M."/>
            <person name="Naloka K."/>
            <person name="Theeragool G."/>
            <person name="Yakushi T."/>
            <person name="Matsushita K."/>
        </authorList>
    </citation>
    <scope>NUCLEOTIDE SEQUENCE [LARGE SCALE GENOMIC DNA]</scope>
    <source>
        <strain evidence="2">MSKU9</strain>
    </source>
</reference>
<accession>A0A4P5P1C2</accession>
<evidence type="ECO:0000313" key="1">
    <source>
        <dbReference type="EMBL" id="GCE83926.1"/>
    </source>
</evidence>
<name>A0A4P5P1C2_9PROT</name>
<proteinExistence type="predicted"/>
<evidence type="ECO:0000313" key="2">
    <source>
        <dbReference type="Proteomes" id="UP000315095"/>
    </source>
</evidence>
<dbReference type="AlphaFoldDB" id="A0A4P5P1C2"/>
<dbReference type="EMBL" id="BDLU01000045">
    <property type="protein sequence ID" value="GCE83926.1"/>
    <property type="molecule type" value="Genomic_DNA"/>
</dbReference>
<dbReference type="OrthoDB" id="940717at2"/>
<sequence length="228" mass="25039">MPDGSNIIGRGVYPVATAAKLLRMPSARIRSWVYGNGSSPVLVSDLPPEDGQDALSFINLIEVLFLSELRGQGISLQSIRAMIEKARKLMGTEHPFAIRQFHTDGKAIWIETAEATGDRRLVDLTDGNGAMLEVLERSFRKSVSFDQLTGAANQWRPCADQPRVILDPARQFGRPIDSETGIPTEILADALRAEGGDVARVAKLWEVPADAVEQAAEFELWVNRRMAA</sequence>
<comment type="caution">
    <text evidence="1">The sequence shown here is derived from an EMBL/GenBank/DDBJ whole genome shotgun (WGS) entry which is preliminary data.</text>
</comment>